<accession>A0A6C0DAB9</accession>
<feature type="domain" description="Heparan-alpha-glucosaminide N-acetyltransferase catalytic" evidence="2">
    <location>
        <begin position="3"/>
        <end position="206"/>
    </location>
</feature>
<keyword evidence="1" id="KW-0472">Membrane</keyword>
<dbReference type="EMBL" id="MN739567">
    <property type="protein sequence ID" value="QHT13401.1"/>
    <property type="molecule type" value="Genomic_DNA"/>
</dbReference>
<feature type="transmembrane region" description="Helical" evidence="1">
    <location>
        <begin position="48"/>
        <end position="65"/>
    </location>
</feature>
<organism evidence="3">
    <name type="scientific">viral metagenome</name>
    <dbReference type="NCBI Taxonomy" id="1070528"/>
    <lineage>
        <taxon>unclassified sequences</taxon>
        <taxon>metagenomes</taxon>
        <taxon>organismal metagenomes</taxon>
    </lineage>
</organism>
<proteinExistence type="predicted"/>
<protein>
    <recommendedName>
        <fullName evidence="2">Heparan-alpha-glucosaminide N-acetyltransferase catalytic domain-containing protein</fullName>
    </recommendedName>
</protein>
<evidence type="ECO:0000256" key="1">
    <source>
        <dbReference type="SAM" id="Phobius"/>
    </source>
</evidence>
<dbReference type="InterPro" id="IPR012429">
    <property type="entry name" value="HGSNAT_cat"/>
</dbReference>
<evidence type="ECO:0000313" key="3">
    <source>
        <dbReference type="EMBL" id="QHT13401.1"/>
    </source>
</evidence>
<dbReference type="Pfam" id="PF07786">
    <property type="entry name" value="HGSNAT_cat"/>
    <property type="match status" value="1"/>
</dbReference>
<feature type="transmembrane region" description="Helical" evidence="1">
    <location>
        <begin position="194"/>
        <end position="215"/>
    </location>
</feature>
<name>A0A6C0DAB9_9ZZZZ</name>
<dbReference type="AlphaFoldDB" id="A0A6C0DAB9"/>
<feature type="transmembrane region" description="Helical" evidence="1">
    <location>
        <begin position="106"/>
        <end position="134"/>
    </location>
</feature>
<sequence>MTRTILIDNIRGIAFILMVIHHIFYFYDVSNNYSTSFSQNPIVDNSGYMARTLFIFLAGVSLSLFSSTGKKRAKRSFKIAIHALIISLVSYIYYPDIFVRFGILHFMAIATFILSFIVPYPKLTILILLISILYNPPQVNPIIDTITGAMAHNNMMDWFPLFPWISLMLCGVVFGQHVDINDLNFSKSNILTKIGQNSLELYTSHVVLLIVIYNMKNKIIV</sequence>
<feature type="transmembrane region" description="Helical" evidence="1">
    <location>
        <begin position="77"/>
        <end position="94"/>
    </location>
</feature>
<evidence type="ECO:0000259" key="2">
    <source>
        <dbReference type="Pfam" id="PF07786"/>
    </source>
</evidence>
<keyword evidence="1" id="KW-0812">Transmembrane</keyword>
<feature type="transmembrane region" description="Helical" evidence="1">
    <location>
        <begin position="155"/>
        <end position="174"/>
    </location>
</feature>
<reference evidence="3" key="1">
    <citation type="journal article" date="2020" name="Nature">
        <title>Giant virus diversity and host interactions through global metagenomics.</title>
        <authorList>
            <person name="Schulz F."/>
            <person name="Roux S."/>
            <person name="Paez-Espino D."/>
            <person name="Jungbluth S."/>
            <person name="Walsh D.A."/>
            <person name="Denef V.J."/>
            <person name="McMahon K.D."/>
            <person name="Konstantinidis K.T."/>
            <person name="Eloe-Fadrosh E.A."/>
            <person name="Kyrpides N.C."/>
            <person name="Woyke T."/>
        </authorList>
    </citation>
    <scope>NUCLEOTIDE SEQUENCE</scope>
    <source>
        <strain evidence="3">GVMAG-M-3300023174-131</strain>
    </source>
</reference>
<feature type="transmembrane region" description="Helical" evidence="1">
    <location>
        <begin position="12"/>
        <end position="28"/>
    </location>
</feature>
<keyword evidence="1" id="KW-1133">Transmembrane helix</keyword>